<keyword evidence="2" id="KW-1185">Reference proteome</keyword>
<dbReference type="AlphaFoldDB" id="A0A4Y2WT43"/>
<comment type="caution">
    <text evidence="1">The sequence shown here is derived from an EMBL/GenBank/DDBJ whole genome shotgun (WGS) entry which is preliminary data.</text>
</comment>
<name>A0A4Y2WT43_ARAVE</name>
<dbReference type="Proteomes" id="UP000499080">
    <property type="component" value="Unassembled WGS sequence"/>
</dbReference>
<organism evidence="1 2">
    <name type="scientific">Araneus ventricosus</name>
    <name type="common">Orbweaver spider</name>
    <name type="synonym">Epeira ventricosa</name>
    <dbReference type="NCBI Taxonomy" id="182803"/>
    <lineage>
        <taxon>Eukaryota</taxon>
        <taxon>Metazoa</taxon>
        <taxon>Ecdysozoa</taxon>
        <taxon>Arthropoda</taxon>
        <taxon>Chelicerata</taxon>
        <taxon>Arachnida</taxon>
        <taxon>Araneae</taxon>
        <taxon>Araneomorphae</taxon>
        <taxon>Entelegynae</taxon>
        <taxon>Araneoidea</taxon>
        <taxon>Araneidae</taxon>
        <taxon>Araneus</taxon>
    </lineage>
</organism>
<gene>
    <name evidence="1" type="ORF">AVEN_185871_1</name>
</gene>
<evidence type="ECO:0000313" key="2">
    <source>
        <dbReference type="Proteomes" id="UP000499080"/>
    </source>
</evidence>
<accession>A0A4Y2WT43</accession>
<protein>
    <submittedName>
        <fullName evidence="1">Uncharacterized protein</fullName>
    </submittedName>
</protein>
<proteinExistence type="predicted"/>
<reference evidence="1 2" key="1">
    <citation type="journal article" date="2019" name="Sci. Rep.">
        <title>Orb-weaving spider Araneus ventricosus genome elucidates the spidroin gene catalogue.</title>
        <authorList>
            <person name="Kono N."/>
            <person name="Nakamura H."/>
            <person name="Ohtoshi R."/>
            <person name="Moran D.A.P."/>
            <person name="Shinohara A."/>
            <person name="Yoshida Y."/>
            <person name="Fujiwara M."/>
            <person name="Mori M."/>
            <person name="Tomita M."/>
            <person name="Arakawa K."/>
        </authorList>
    </citation>
    <scope>NUCLEOTIDE SEQUENCE [LARGE SCALE GENOMIC DNA]</scope>
</reference>
<evidence type="ECO:0000313" key="1">
    <source>
        <dbReference type="EMBL" id="GBO39794.1"/>
    </source>
</evidence>
<sequence>MENTIEDIRRPVASTTCRPIPVPAWKNTIEDFRRPVASTTCRPIPVPAWKKHYRGLQPDPWLPDLLSDSRACMEKISRTFLRAVAPDLPSEFYLHGRQYRRGQNRGDHLPSDSGAASKDTIDEVRSVATTACHPIPVPTWKGSIDEVRPVATTTCSPNPMPVFKDAVDDGGPVVSKTCSPNSVITSDNSQQELDAFRSDLSNFLEIILTEQRLSTHSEIDISCLSDSSK</sequence>
<dbReference type="EMBL" id="BGPR01064889">
    <property type="protein sequence ID" value="GBO39794.1"/>
    <property type="molecule type" value="Genomic_DNA"/>
</dbReference>